<dbReference type="AlphaFoldDB" id="A0A8H3L731"/>
<name>A0A8H3L731_9GLOM</name>
<organism evidence="1 2">
    <name type="scientific">Rhizophagus clarus</name>
    <dbReference type="NCBI Taxonomy" id="94130"/>
    <lineage>
        <taxon>Eukaryota</taxon>
        <taxon>Fungi</taxon>
        <taxon>Fungi incertae sedis</taxon>
        <taxon>Mucoromycota</taxon>
        <taxon>Glomeromycotina</taxon>
        <taxon>Glomeromycetes</taxon>
        <taxon>Glomerales</taxon>
        <taxon>Glomeraceae</taxon>
        <taxon>Rhizophagus</taxon>
    </lineage>
</organism>
<proteinExistence type="predicted"/>
<dbReference type="Proteomes" id="UP000615446">
    <property type="component" value="Unassembled WGS sequence"/>
</dbReference>
<protein>
    <submittedName>
        <fullName evidence="1">Uncharacterized protein</fullName>
    </submittedName>
</protein>
<evidence type="ECO:0000313" key="1">
    <source>
        <dbReference type="EMBL" id="GES80355.1"/>
    </source>
</evidence>
<gene>
    <name evidence="1" type="ORF">RCL2_000763700</name>
</gene>
<sequence length="74" mass="8877">MKYNGTISSKLIHHEIVLLRNLTFYMIYVGGSEKSDTEMRKYYMYYMERLECKKLIDSDISDRNKLVIESKEIT</sequence>
<reference evidence="1" key="1">
    <citation type="submission" date="2019-10" db="EMBL/GenBank/DDBJ databases">
        <title>Conservation and host-specific expression of non-tandemly repeated heterogenous ribosome RNA gene in arbuscular mycorrhizal fungi.</title>
        <authorList>
            <person name="Maeda T."/>
            <person name="Kobayashi Y."/>
            <person name="Nakagawa T."/>
            <person name="Ezawa T."/>
            <person name="Yamaguchi K."/>
            <person name="Bino T."/>
            <person name="Nishimoto Y."/>
            <person name="Shigenobu S."/>
            <person name="Kawaguchi M."/>
        </authorList>
    </citation>
    <scope>NUCLEOTIDE SEQUENCE</scope>
    <source>
        <strain evidence="1">HR1</strain>
    </source>
</reference>
<dbReference type="EMBL" id="BLAL01000049">
    <property type="protein sequence ID" value="GES80355.1"/>
    <property type="molecule type" value="Genomic_DNA"/>
</dbReference>
<accession>A0A8H3L731</accession>
<comment type="caution">
    <text evidence="1">The sequence shown here is derived from an EMBL/GenBank/DDBJ whole genome shotgun (WGS) entry which is preliminary data.</text>
</comment>
<evidence type="ECO:0000313" key="2">
    <source>
        <dbReference type="Proteomes" id="UP000615446"/>
    </source>
</evidence>